<keyword evidence="7" id="KW-0966">Cell projection</keyword>
<keyword evidence="5" id="KW-0143">Chaperone</keyword>
<keyword evidence="8" id="KW-1185">Reference proteome</keyword>
<evidence type="ECO:0000256" key="4">
    <source>
        <dbReference type="ARBA" id="ARBA00022795"/>
    </source>
</evidence>
<dbReference type="GO" id="GO:0044780">
    <property type="term" value="P:bacterial-type flagellum assembly"/>
    <property type="evidence" value="ECO:0007669"/>
    <property type="project" value="InterPro"/>
</dbReference>
<dbReference type="OrthoDB" id="9792010at2"/>
<comment type="subcellular location">
    <subcellularLocation>
        <location evidence="1 6">Cytoplasm</location>
        <location evidence="1 6">Cytosol</location>
    </subcellularLocation>
</comment>
<dbReference type="PANTHER" id="PTHR34773:SF1">
    <property type="entry name" value="FLAGELLAR SECRETION CHAPERONE FLIS"/>
    <property type="match status" value="1"/>
</dbReference>
<dbReference type="NCBIfam" id="TIGR00208">
    <property type="entry name" value="fliS"/>
    <property type="match status" value="1"/>
</dbReference>
<comment type="caution">
    <text evidence="7">The sequence shown here is derived from an EMBL/GenBank/DDBJ whole genome shotgun (WGS) entry which is preliminary data.</text>
</comment>
<comment type="similarity">
    <text evidence="2 6">Belongs to the FliS family.</text>
</comment>
<evidence type="ECO:0000256" key="2">
    <source>
        <dbReference type="ARBA" id="ARBA00008787"/>
    </source>
</evidence>
<dbReference type="Proteomes" id="UP000294829">
    <property type="component" value="Unassembled WGS sequence"/>
</dbReference>
<reference evidence="7 8" key="1">
    <citation type="submission" date="2019-03" db="EMBL/GenBank/DDBJ databases">
        <title>Sapientia aquatica gen. nov., sp. nov., isolated from a crater lake.</title>
        <authorList>
            <person name="Felfoldi T."/>
            <person name="Szabo A."/>
            <person name="Toth E."/>
            <person name="Schumann P."/>
            <person name="Keki Z."/>
            <person name="Marialigeti K."/>
            <person name="Mathe I."/>
        </authorList>
    </citation>
    <scope>NUCLEOTIDE SEQUENCE [LARGE SCALE GENOMIC DNA]</scope>
    <source>
        <strain evidence="7 8">SA-152</strain>
    </source>
</reference>
<evidence type="ECO:0000256" key="5">
    <source>
        <dbReference type="ARBA" id="ARBA00023186"/>
    </source>
</evidence>
<dbReference type="Pfam" id="PF02561">
    <property type="entry name" value="FliS"/>
    <property type="match status" value="1"/>
</dbReference>
<dbReference type="AlphaFoldDB" id="A0A4R5W0P0"/>
<dbReference type="SUPFAM" id="SSF101116">
    <property type="entry name" value="Flagellar export chaperone FliS"/>
    <property type="match status" value="1"/>
</dbReference>
<accession>A0A4R5W0P0</accession>
<dbReference type="PANTHER" id="PTHR34773">
    <property type="entry name" value="FLAGELLAR SECRETION CHAPERONE FLIS"/>
    <property type="match status" value="1"/>
</dbReference>
<dbReference type="CDD" id="cd16098">
    <property type="entry name" value="FliS"/>
    <property type="match status" value="1"/>
</dbReference>
<evidence type="ECO:0000313" key="8">
    <source>
        <dbReference type="Proteomes" id="UP000294829"/>
    </source>
</evidence>
<proteinExistence type="inferred from homology"/>
<evidence type="ECO:0000256" key="3">
    <source>
        <dbReference type="ARBA" id="ARBA00022490"/>
    </source>
</evidence>
<protein>
    <recommendedName>
        <fullName evidence="6">Flagellar secretion chaperone FliS</fullName>
    </recommendedName>
</protein>
<organism evidence="7 8">
    <name type="scientific">Sapientia aquatica</name>
    <dbReference type="NCBI Taxonomy" id="1549640"/>
    <lineage>
        <taxon>Bacteria</taxon>
        <taxon>Pseudomonadati</taxon>
        <taxon>Pseudomonadota</taxon>
        <taxon>Betaproteobacteria</taxon>
        <taxon>Burkholderiales</taxon>
        <taxon>Oxalobacteraceae</taxon>
        <taxon>Sapientia</taxon>
    </lineage>
</organism>
<dbReference type="GO" id="GO:0071973">
    <property type="term" value="P:bacterial-type flagellum-dependent cell motility"/>
    <property type="evidence" value="ECO:0007669"/>
    <property type="project" value="TreeGrafter"/>
</dbReference>
<keyword evidence="4 6" id="KW-1005">Bacterial flagellum biogenesis</keyword>
<dbReference type="Gene3D" id="1.20.120.340">
    <property type="entry name" value="Flagellar protein FliS"/>
    <property type="match status" value="1"/>
</dbReference>
<evidence type="ECO:0000256" key="6">
    <source>
        <dbReference type="PIRNR" id="PIRNR039090"/>
    </source>
</evidence>
<evidence type="ECO:0000313" key="7">
    <source>
        <dbReference type="EMBL" id="TDK65543.1"/>
    </source>
</evidence>
<name>A0A4R5W0P0_9BURK</name>
<dbReference type="RefSeq" id="WP_133328549.1">
    <property type="nucleotide sequence ID" value="NZ_SMYL01000005.1"/>
</dbReference>
<sequence length="160" mass="17333">MFGSSPRNGANAYSKVGMETGVFAADPHKLILMLFDGALMAINNAINQMEAGKIAEKGRSISHAVAIVERGLRASLNKEVGGELAQNLDALYGYIIKQLMTANIQNDVEKLVESKKLLHELRSAWEQIAPNKNAQNAAAERIAPMQQDALAPRKSSFISV</sequence>
<dbReference type="InterPro" id="IPR003713">
    <property type="entry name" value="FliS"/>
</dbReference>
<keyword evidence="7" id="KW-0282">Flagellum</keyword>
<dbReference type="InterPro" id="IPR036584">
    <property type="entry name" value="FliS_sf"/>
</dbReference>
<dbReference type="GO" id="GO:0005829">
    <property type="term" value="C:cytosol"/>
    <property type="evidence" value="ECO:0007669"/>
    <property type="project" value="UniProtKB-SubCell"/>
</dbReference>
<evidence type="ECO:0000256" key="1">
    <source>
        <dbReference type="ARBA" id="ARBA00004514"/>
    </source>
</evidence>
<keyword evidence="3 6" id="KW-0963">Cytoplasm</keyword>
<keyword evidence="7" id="KW-0969">Cilium</keyword>
<dbReference type="PIRSF" id="PIRSF039090">
    <property type="entry name" value="Flis"/>
    <property type="match status" value="1"/>
</dbReference>
<dbReference type="EMBL" id="SMYL01000005">
    <property type="protein sequence ID" value="TDK65543.1"/>
    <property type="molecule type" value="Genomic_DNA"/>
</dbReference>
<gene>
    <name evidence="7" type="primary">fliS</name>
    <name evidence="7" type="ORF">E2I14_11350</name>
</gene>